<organism evidence="1 2">
    <name type="scientific">Rhododendron molle</name>
    <name type="common">Chinese azalea</name>
    <name type="synonym">Azalea mollis</name>
    <dbReference type="NCBI Taxonomy" id="49168"/>
    <lineage>
        <taxon>Eukaryota</taxon>
        <taxon>Viridiplantae</taxon>
        <taxon>Streptophyta</taxon>
        <taxon>Embryophyta</taxon>
        <taxon>Tracheophyta</taxon>
        <taxon>Spermatophyta</taxon>
        <taxon>Magnoliopsida</taxon>
        <taxon>eudicotyledons</taxon>
        <taxon>Gunneridae</taxon>
        <taxon>Pentapetalae</taxon>
        <taxon>asterids</taxon>
        <taxon>Ericales</taxon>
        <taxon>Ericaceae</taxon>
        <taxon>Ericoideae</taxon>
        <taxon>Rhodoreae</taxon>
        <taxon>Rhododendron</taxon>
    </lineage>
</organism>
<dbReference type="Proteomes" id="UP001062846">
    <property type="component" value="Chromosome 1"/>
</dbReference>
<gene>
    <name evidence="1" type="ORF">RHMOL_Rhmol01G0163200</name>
</gene>
<dbReference type="EMBL" id="CM046388">
    <property type="protein sequence ID" value="KAI8571980.1"/>
    <property type="molecule type" value="Genomic_DNA"/>
</dbReference>
<accession>A0ACC0Q2L9</accession>
<evidence type="ECO:0000313" key="1">
    <source>
        <dbReference type="EMBL" id="KAI8571980.1"/>
    </source>
</evidence>
<keyword evidence="2" id="KW-1185">Reference proteome</keyword>
<proteinExistence type="predicted"/>
<comment type="caution">
    <text evidence="1">The sequence shown here is derived from an EMBL/GenBank/DDBJ whole genome shotgun (WGS) entry which is preliminary data.</text>
</comment>
<sequence>MNDMIEQAMKMGSVLLEAVKMAVLLVPKLVRWDKALLFFGFLCGCDCSIRWMKQLRAETNMLRLLCAYGHQVFDVIPQRNWTLLRSDFRVQTFDGCDVIVNCNDNDK</sequence>
<reference evidence="1" key="1">
    <citation type="submission" date="2022-02" db="EMBL/GenBank/DDBJ databases">
        <title>Plant Genome Project.</title>
        <authorList>
            <person name="Zhang R.-G."/>
        </authorList>
    </citation>
    <scope>NUCLEOTIDE SEQUENCE</scope>
    <source>
        <strain evidence="1">AT1</strain>
    </source>
</reference>
<evidence type="ECO:0000313" key="2">
    <source>
        <dbReference type="Proteomes" id="UP001062846"/>
    </source>
</evidence>
<protein>
    <submittedName>
        <fullName evidence="1">Uncharacterized protein</fullName>
    </submittedName>
</protein>
<name>A0ACC0Q2L9_RHOML</name>